<evidence type="ECO:0000313" key="1">
    <source>
        <dbReference type="EMBL" id="RPA90753.1"/>
    </source>
</evidence>
<gene>
    <name evidence="1" type="ORF">L873DRAFT_1875156</name>
</gene>
<protein>
    <submittedName>
        <fullName evidence="1">Uncharacterized protein</fullName>
    </submittedName>
</protein>
<reference evidence="1 2" key="1">
    <citation type="journal article" date="2018" name="Nat. Ecol. Evol.">
        <title>Pezizomycetes genomes reveal the molecular basis of ectomycorrhizal truffle lifestyle.</title>
        <authorList>
            <person name="Murat C."/>
            <person name="Payen T."/>
            <person name="Noel B."/>
            <person name="Kuo A."/>
            <person name="Morin E."/>
            <person name="Chen J."/>
            <person name="Kohler A."/>
            <person name="Krizsan K."/>
            <person name="Balestrini R."/>
            <person name="Da Silva C."/>
            <person name="Montanini B."/>
            <person name="Hainaut M."/>
            <person name="Levati E."/>
            <person name="Barry K.W."/>
            <person name="Belfiori B."/>
            <person name="Cichocki N."/>
            <person name="Clum A."/>
            <person name="Dockter R.B."/>
            <person name="Fauchery L."/>
            <person name="Guy J."/>
            <person name="Iotti M."/>
            <person name="Le Tacon F."/>
            <person name="Lindquist E.A."/>
            <person name="Lipzen A."/>
            <person name="Malagnac F."/>
            <person name="Mello A."/>
            <person name="Molinier V."/>
            <person name="Miyauchi S."/>
            <person name="Poulain J."/>
            <person name="Riccioni C."/>
            <person name="Rubini A."/>
            <person name="Sitrit Y."/>
            <person name="Splivallo R."/>
            <person name="Traeger S."/>
            <person name="Wang M."/>
            <person name="Zifcakova L."/>
            <person name="Wipf D."/>
            <person name="Zambonelli A."/>
            <person name="Paolocci F."/>
            <person name="Nowrousian M."/>
            <person name="Ottonello S."/>
            <person name="Baldrian P."/>
            <person name="Spatafora J.W."/>
            <person name="Henrissat B."/>
            <person name="Nagy L.G."/>
            <person name="Aury J.M."/>
            <person name="Wincker P."/>
            <person name="Grigoriev I.V."/>
            <person name="Bonfante P."/>
            <person name="Martin F.M."/>
        </authorList>
    </citation>
    <scope>NUCLEOTIDE SEQUENCE [LARGE SCALE GENOMIC DNA]</scope>
    <source>
        <strain evidence="1 2">120613-1</strain>
    </source>
</reference>
<organism evidence="1 2">
    <name type="scientific">Choiromyces venosus 120613-1</name>
    <dbReference type="NCBI Taxonomy" id="1336337"/>
    <lineage>
        <taxon>Eukaryota</taxon>
        <taxon>Fungi</taxon>
        <taxon>Dikarya</taxon>
        <taxon>Ascomycota</taxon>
        <taxon>Pezizomycotina</taxon>
        <taxon>Pezizomycetes</taxon>
        <taxon>Pezizales</taxon>
        <taxon>Tuberaceae</taxon>
        <taxon>Choiromyces</taxon>
    </lineage>
</organism>
<keyword evidence="2" id="KW-1185">Reference proteome</keyword>
<name>A0A3N4IX31_9PEZI</name>
<dbReference type="STRING" id="1336337.A0A3N4IX31"/>
<evidence type="ECO:0000313" key="2">
    <source>
        <dbReference type="Proteomes" id="UP000276215"/>
    </source>
</evidence>
<dbReference type="Proteomes" id="UP000276215">
    <property type="component" value="Unassembled WGS sequence"/>
</dbReference>
<accession>A0A3N4IX31</accession>
<dbReference type="EMBL" id="ML120515">
    <property type="protein sequence ID" value="RPA90753.1"/>
    <property type="molecule type" value="Genomic_DNA"/>
</dbReference>
<dbReference type="AlphaFoldDB" id="A0A3N4IX31"/>
<proteinExistence type="predicted"/>
<dbReference type="OrthoDB" id="5419268at2759"/>
<sequence length="105" mass="12255">MFALFWNMARRLIHSDISKDIEEFLKIGIKRIDNRGKQSKNNTYTIQYEGEVYEFQQGQLAPPVGFFTSNYSRAIYKEGAPHKYSLFWTTDRSLGEGEGGQLLYF</sequence>